<dbReference type="GO" id="GO:0005737">
    <property type="term" value="C:cytoplasm"/>
    <property type="evidence" value="ECO:0007669"/>
    <property type="project" value="UniProtKB-SubCell"/>
</dbReference>
<dbReference type="GO" id="GO:0000105">
    <property type="term" value="P:L-histidine biosynthetic process"/>
    <property type="evidence" value="ECO:0007669"/>
    <property type="project" value="UniProtKB-UniRule"/>
</dbReference>
<keyword evidence="7 9" id="KW-0368">Histidine biosynthesis</keyword>
<name>A0A1M5MZZ6_9BURK</name>
<keyword evidence="12" id="KW-0808">Transferase</keyword>
<dbReference type="GO" id="GO:0016757">
    <property type="term" value="F:glycosyltransferase activity"/>
    <property type="evidence" value="ECO:0007669"/>
    <property type="project" value="UniProtKB-KW"/>
</dbReference>
<dbReference type="HAMAP" id="MF_00125">
    <property type="entry name" value="HisZ"/>
    <property type="match status" value="1"/>
</dbReference>
<dbReference type="InterPro" id="IPR045864">
    <property type="entry name" value="aa-tRNA-synth_II/BPL/LPL"/>
</dbReference>
<dbReference type="PANTHER" id="PTHR43707:SF1">
    <property type="entry name" value="HISTIDINE--TRNA LIGASE, MITOCHONDRIAL-RELATED"/>
    <property type="match status" value="1"/>
</dbReference>
<feature type="binding site" evidence="10">
    <location>
        <begin position="81"/>
        <end position="83"/>
    </location>
    <ligand>
        <name>L-histidine</name>
        <dbReference type="ChEBI" id="CHEBI:57595"/>
    </ligand>
</feature>
<dbReference type="Proteomes" id="UP000184226">
    <property type="component" value="Unassembled WGS sequence"/>
</dbReference>
<dbReference type="Gene3D" id="3.30.930.10">
    <property type="entry name" value="Bira Bifunctional Protein, Domain 2"/>
    <property type="match status" value="1"/>
</dbReference>
<keyword evidence="9" id="KW-0028">Amino-acid biosynthesis</keyword>
<dbReference type="PIRSF" id="PIRSF001549">
    <property type="entry name" value="His-tRNA_synth"/>
    <property type="match status" value="1"/>
</dbReference>
<dbReference type="NCBIfam" id="NF009086">
    <property type="entry name" value="PRK12421.1"/>
    <property type="match status" value="1"/>
</dbReference>
<dbReference type="EMBL" id="FQXE01000001">
    <property type="protein sequence ID" value="SHG82851.1"/>
    <property type="molecule type" value="Genomic_DNA"/>
</dbReference>
<dbReference type="CDD" id="cd00773">
    <property type="entry name" value="HisRS-like_core"/>
    <property type="match status" value="1"/>
</dbReference>
<comment type="pathway">
    <text evidence="2 9">Amino-acid biosynthesis; L-histidine biosynthesis; L-histidine from 5-phospho-alpha-D-ribose 1-diphosphate: step 1/9.</text>
</comment>
<dbReference type="SUPFAM" id="SSF55681">
    <property type="entry name" value="Class II aaRS and biotin synthetases"/>
    <property type="match status" value="1"/>
</dbReference>
<organism evidence="12 13">
    <name type="scientific">Pollutimonas bauzanensis</name>
    <dbReference type="NCBI Taxonomy" id="658167"/>
    <lineage>
        <taxon>Bacteria</taxon>
        <taxon>Pseudomonadati</taxon>
        <taxon>Pseudomonadota</taxon>
        <taxon>Betaproteobacteria</taxon>
        <taxon>Burkholderiales</taxon>
        <taxon>Alcaligenaceae</taxon>
        <taxon>Pollutimonas</taxon>
    </lineage>
</organism>
<evidence type="ECO:0000256" key="3">
    <source>
        <dbReference type="ARBA" id="ARBA00005539"/>
    </source>
</evidence>
<feature type="binding site" evidence="10">
    <location>
        <position position="124"/>
    </location>
    <ligand>
        <name>L-histidine</name>
        <dbReference type="ChEBI" id="CHEBI:57595"/>
    </ligand>
</feature>
<evidence type="ECO:0000256" key="9">
    <source>
        <dbReference type="HAMAP-Rule" id="MF_00125"/>
    </source>
</evidence>
<evidence type="ECO:0000256" key="8">
    <source>
        <dbReference type="ARBA" id="ARBA00025246"/>
    </source>
</evidence>
<dbReference type="UniPathway" id="UPA00031">
    <property type="reaction ID" value="UER00006"/>
</dbReference>
<comment type="function">
    <text evidence="8 9">Required for the first step of histidine biosynthesis. May allow the feedback regulation of ATP phosphoribosyltransferase activity by histidine.</text>
</comment>
<dbReference type="InterPro" id="IPR004517">
    <property type="entry name" value="HisZ"/>
</dbReference>
<proteinExistence type="inferred from homology"/>
<evidence type="ECO:0000256" key="2">
    <source>
        <dbReference type="ARBA" id="ARBA00004667"/>
    </source>
</evidence>
<dbReference type="GO" id="GO:0004821">
    <property type="term" value="F:histidine-tRNA ligase activity"/>
    <property type="evidence" value="ECO:0007669"/>
    <property type="project" value="TreeGrafter"/>
</dbReference>
<evidence type="ECO:0000313" key="13">
    <source>
        <dbReference type="Proteomes" id="UP000184226"/>
    </source>
</evidence>
<keyword evidence="6 9" id="KW-0963">Cytoplasm</keyword>
<reference evidence="12 13" key="1">
    <citation type="submission" date="2016-11" db="EMBL/GenBank/DDBJ databases">
        <authorList>
            <person name="Jaros S."/>
            <person name="Januszkiewicz K."/>
            <person name="Wedrychowicz H."/>
        </authorList>
    </citation>
    <scope>NUCLEOTIDE SEQUENCE [LARGE SCALE GENOMIC DNA]</scope>
    <source>
        <strain evidence="12 13">CGMCC 1.10190</strain>
    </source>
</reference>
<dbReference type="InterPro" id="IPR004516">
    <property type="entry name" value="HisRS/HisZ"/>
</dbReference>
<comment type="similarity">
    <text evidence="3 9">Belongs to the class-II aminoacyl-tRNA synthetase family. HisZ subfamily.</text>
</comment>
<dbReference type="GO" id="GO:0006427">
    <property type="term" value="P:histidyl-tRNA aminoacylation"/>
    <property type="evidence" value="ECO:0007669"/>
    <property type="project" value="TreeGrafter"/>
</dbReference>
<evidence type="ECO:0000259" key="11">
    <source>
        <dbReference type="Pfam" id="PF13393"/>
    </source>
</evidence>
<gene>
    <name evidence="9" type="primary">hisZ</name>
    <name evidence="12" type="ORF">SAMN04488135_101372</name>
</gene>
<keyword evidence="12" id="KW-0328">Glycosyltransferase</keyword>
<evidence type="ECO:0000256" key="4">
    <source>
        <dbReference type="ARBA" id="ARBA00011496"/>
    </source>
</evidence>
<evidence type="ECO:0000256" key="5">
    <source>
        <dbReference type="ARBA" id="ARBA00020397"/>
    </source>
</evidence>
<evidence type="ECO:0000256" key="10">
    <source>
        <dbReference type="PIRSR" id="PIRSR001549-1"/>
    </source>
</evidence>
<dbReference type="PANTHER" id="PTHR43707">
    <property type="entry name" value="HISTIDYL-TRNA SYNTHETASE"/>
    <property type="match status" value="1"/>
</dbReference>
<evidence type="ECO:0000313" key="12">
    <source>
        <dbReference type="EMBL" id="SHG82851.1"/>
    </source>
</evidence>
<evidence type="ECO:0000256" key="7">
    <source>
        <dbReference type="ARBA" id="ARBA00023102"/>
    </source>
</evidence>
<accession>A0A1M5MZZ6</accession>
<comment type="subunit">
    <text evidence="4 9">Heteromultimer composed of HisG and HisZ subunits.</text>
</comment>
<keyword evidence="13" id="KW-1185">Reference proteome</keyword>
<evidence type="ECO:0000256" key="6">
    <source>
        <dbReference type="ARBA" id="ARBA00022490"/>
    </source>
</evidence>
<dbReference type="AlphaFoldDB" id="A0A1M5MZZ6"/>
<dbReference type="STRING" id="658167.SAMN04488135_101372"/>
<sequence length="388" mass="41597">MMSNWLLPESLADILPAEARRIEELRRNLLDLYRTYGFELVAPPLVEYIDSLLSGTGGALNLRTFKLVDQLSGRTLGVRADITPQVSRIDAHLLNREGVTRLCYCGSVLHARPAGLLSDRELLQIGAEIFGHAGVEADIEILELALESVKRAGVRKARLDLNHPGVVRAVIDSDPALAGAADDISELLSTKDVPALAALGDSVPGIRPATVRALLDLASLYGGTEVIAKARQALPALPALLAGLDDLETLVRALPAHEFSIDLADMGSGYGYHSGVVFSIYAEGWHDALVKGGRYDGVAKAFGRSRPATGFSLDLRKLSSGLPPAQVAKAIRAPWGTEAALVAALRELRDAGEIVVQVLPGQPHRLDEFTVDRELVLDNGAWKVRAVQ</sequence>
<dbReference type="Pfam" id="PF13393">
    <property type="entry name" value="tRNA-synt_His"/>
    <property type="match status" value="1"/>
</dbReference>
<dbReference type="InterPro" id="IPR041715">
    <property type="entry name" value="HisRS-like_core"/>
</dbReference>
<protein>
    <recommendedName>
        <fullName evidence="5 9">ATP phosphoribosyltransferase regulatory subunit</fullName>
    </recommendedName>
</protein>
<feature type="domain" description="Class II Histidinyl-tRNA synthetase (HisRS)-like catalytic core" evidence="11">
    <location>
        <begin position="11"/>
        <end position="318"/>
    </location>
</feature>
<dbReference type="NCBIfam" id="NF008935">
    <property type="entry name" value="PRK12292.1-1"/>
    <property type="match status" value="1"/>
</dbReference>
<feature type="binding site" evidence="10">
    <location>
        <position position="128"/>
    </location>
    <ligand>
        <name>L-histidine</name>
        <dbReference type="ChEBI" id="CHEBI:57595"/>
    </ligand>
</feature>
<evidence type="ECO:0000256" key="1">
    <source>
        <dbReference type="ARBA" id="ARBA00004496"/>
    </source>
</evidence>
<comment type="miscellaneous">
    <text evidence="9">This function is generally fulfilled by the C-terminal part of HisG, which is missing in some bacteria such as this one.</text>
</comment>
<comment type="subcellular location">
    <subcellularLocation>
        <location evidence="1 9">Cytoplasm</location>
    </subcellularLocation>
</comment>